<sequence>MRSLIAAAAGLAFTGVFAVPAQATPPGGAYWRVESVLTLAHPRPVGSGYWLTERRASTHWKTPEGKGWFGYRPLGARPTTEKDEAAWRADGSPKSWNYRTEGMKISLSTEPGKGSVGPTKGEPKGFRLGEKTVTYQQLQNLPSDPAALKEYVVADVKAWIDEAAEEAKTTSPNSKIDDWLSNLDSYVAINLGRMLYETPVPPKVRSAAFQALKTTKGVTDLGRAKDPLGRSGQKLALPSNMTKGTVLIVDTETMTLLAEYTGATADGKPLPGKTKVETYTVGWTNEKPAVPDGK</sequence>
<name>A0ABW4GG32_9ACTN</name>
<evidence type="ECO:0000313" key="3">
    <source>
        <dbReference type="Proteomes" id="UP001597097"/>
    </source>
</evidence>
<keyword evidence="3" id="KW-1185">Reference proteome</keyword>
<evidence type="ECO:0000313" key="2">
    <source>
        <dbReference type="EMBL" id="MFD1541712.1"/>
    </source>
</evidence>
<dbReference type="RefSeq" id="WP_219534433.1">
    <property type="nucleotide sequence ID" value="NZ_JAHKRM010000022.1"/>
</dbReference>
<dbReference type="Proteomes" id="UP001597097">
    <property type="component" value="Unassembled WGS sequence"/>
</dbReference>
<organism evidence="2 3">
    <name type="scientific">Nonomuraea guangzhouensis</name>
    <dbReference type="NCBI Taxonomy" id="1291555"/>
    <lineage>
        <taxon>Bacteria</taxon>
        <taxon>Bacillati</taxon>
        <taxon>Actinomycetota</taxon>
        <taxon>Actinomycetes</taxon>
        <taxon>Streptosporangiales</taxon>
        <taxon>Streptosporangiaceae</taxon>
        <taxon>Nonomuraea</taxon>
    </lineage>
</organism>
<feature type="signal peptide" evidence="1">
    <location>
        <begin position="1"/>
        <end position="18"/>
    </location>
</feature>
<gene>
    <name evidence="2" type="ORF">ACFSJ0_31995</name>
</gene>
<reference evidence="3" key="1">
    <citation type="journal article" date="2019" name="Int. J. Syst. Evol. Microbiol.">
        <title>The Global Catalogue of Microorganisms (GCM) 10K type strain sequencing project: providing services to taxonomists for standard genome sequencing and annotation.</title>
        <authorList>
            <consortium name="The Broad Institute Genomics Platform"/>
            <consortium name="The Broad Institute Genome Sequencing Center for Infectious Disease"/>
            <person name="Wu L."/>
            <person name="Ma J."/>
        </authorList>
    </citation>
    <scope>NUCLEOTIDE SEQUENCE [LARGE SCALE GENOMIC DNA]</scope>
    <source>
        <strain evidence="3">CGMCC 1.15399</strain>
    </source>
</reference>
<protein>
    <recommendedName>
        <fullName evidence="4">CU044_5270 family protein</fullName>
    </recommendedName>
</protein>
<accession>A0ABW4GG32</accession>
<dbReference type="EMBL" id="JBHUCM010000029">
    <property type="protein sequence ID" value="MFD1541712.1"/>
    <property type="molecule type" value="Genomic_DNA"/>
</dbReference>
<evidence type="ECO:0000256" key="1">
    <source>
        <dbReference type="SAM" id="SignalP"/>
    </source>
</evidence>
<feature type="chain" id="PRO_5046204427" description="CU044_5270 family protein" evidence="1">
    <location>
        <begin position="19"/>
        <end position="294"/>
    </location>
</feature>
<comment type="caution">
    <text evidence="2">The sequence shown here is derived from an EMBL/GenBank/DDBJ whole genome shotgun (WGS) entry which is preliminary data.</text>
</comment>
<proteinExistence type="predicted"/>
<keyword evidence="1" id="KW-0732">Signal</keyword>
<evidence type="ECO:0008006" key="4">
    <source>
        <dbReference type="Google" id="ProtNLM"/>
    </source>
</evidence>